<sequence length="166" mass="18271">MTIRPVADDQWEVVAWLWQAFRQDLADGVVSESFPYADGRYNARQLADYPGPGREGWIAWAPHPQTGEDAPVAFSLVGGIGTPDQALRQFFVVPAARRSGVGARLAAHVLAQHPPPWTVAFQDANGPATAFWRRVFTAAFGDAWVETEEPVPGRPDVPADHWIRTT</sequence>
<dbReference type="InterPro" id="IPR016181">
    <property type="entry name" value="Acyl_CoA_acyltransferase"/>
</dbReference>
<keyword evidence="2" id="KW-1185">Reference proteome</keyword>
<gene>
    <name evidence="1" type="ORF">K8U61_00925</name>
</gene>
<proteinExistence type="predicted"/>
<protein>
    <recommendedName>
        <fullName evidence="3">GNAT family N-acetyltransferase</fullName>
    </recommendedName>
</protein>
<reference evidence="1 2" key="1">
    <citation type="submission" date="2021-09" db="EMBL/GenBank/DDBJ databases">
        <title>Whole genome sequence of Nocardioides sp. GBK3QG-3.</title>
        <authorList>
            <person name="Tuo L."/>
        </authorList>
    </citation>
    <scope>NUCLEOTIDE SEQUENCE [LARGE SCALE GENOMIC DNA]</scope>
    <source>
        <strain evidence="1 2">GBK3QG-3</strain>
    </source>
</reference>
<evidence type="ECO:0000313" key="2">
    <source>
        <dbReference type="Proteomes" id="UP000780875"/>
    </source>
</evidence>
<dbReference type="Gene3D" id="3.40.630.30">
    <property type="match status" value="1"/>
</dbReference>
<name>A0ABS7U6W1_9ACTN</name>
<evidence type="ECO:0000313" key="1">
    <source>
        <dbReference type="EMBL" id="MBZ5736705.1"/>
    </source>
</evidence>
<evidence type="ECO:0008006" key="3">
    <source>
        <dbReference type="Google" id="ProtNLM"/>
    </source>
</evidence>
<dbReference type="SUPFAM" id="SSF55729">
    <property type="entry name" value="Acyl-CoA N-acyltransferases (Nat)"/>
    <property type="match status" value="1"/>
</dbReference>
<dbReference type="Proteomes" id="UP000780875">
    <property type="component" value="Unassembled WGS sequence"/>
</dbReference>
<dbReference type="EMBL" id="JAIQZJ010000001">
    <property type="protein sequence ID" value="MBZ5736705.1"/>
    <property type="molecule type" value="Genomic_DNA"/>
</dbReference>
<organism evidence="1 2">
    <name type="scientific">Nocardioides mangrovi</name>
    <dbReference type="NCBI Taxonomy" id="2874580"/>
    <lineage>
        <taxon>Bacteria</taxon>
        <taxon>Bacillati</taxon>
        <taxon>Actinomycetota</taxon>
        <taxon>Actinomycetes</taxon>
        <taxon>Propionibacteriales</taxon>
        <taxon>Nocardioidaceae</taxon>
        <taxon>Nocardioides</taxon>
    </lineage>
</organism>
<comment type="caution">
    <text evidence="1">The sequence shown here is derived from an EMBL/GenBank/DDBJ whole genome shotgun (WGS) entry which is preliminary data.</text>
</comment>
<dbReference type="RefSeq" id="WP_224121079.1">
    <property type="nucleotide sequence ID" value="NZ_JAIQZJ010000001.1"/>
</dbReference>
<accession>A0ABS7U6W1</accession>